<feature type="transmembrane region" description="Helical" evidence="10">
    <location>
        <begin position="12"/>
        <end position="36"/>
    </location>
</feature>
<evidence type="ECO:0000256" key="5">
    <source>
        <dbReference type="ARBA" id="ARBA00022692"/>
    </source>
</evidence>
<evidence type="ECO:0000256" key="1">
    <source>
        <dbReference type="ARBA" id="ARBA00004651"/>
    </source>
</evidence>
<organism evidence="11">
    <name type="scientific">Campylobacter sp. CCS1377</name>
    <dbReference type="NCBI Taxonomy" id="3158229"/>
    <lineage>
        <taxon>Bacteria</taxon>
        <taxon>Pseudomonadati</taxon>
        <taxon>Campylobacterota</taxon>
        <taxon>Epsilonproteobacteria</taxon>
        <taxon>Campylobacterales</taxon>
        <taxon>Campylobacteraceae</taxon>
        <taxon>Campylobacter</taxon>
    </lineage>
</organism>
<evidence type="ECO:0000313" key="11">
    <source>
        <dbReference type="EMBL" id="XBJ29153.1"/>
    </source>
</evidence>
<feature type="transmembrane region" description="Helical" evidence="10">
    <location>
        <begin position="75"/>
        <end position="98"/>
    </location>
</feature>
<feature type="transmembrane region" description="Helical" evidence="10">
    <location>
        <begin position="42"/>
        <end position="63"/>
    </location>
</feature>
<dbReference type="AlphaFoldDB" id="A0AAU7E5C3"/>
<feature type="transmembrane region" description="Helical" evidence="10">
    <location>
        <begin position="311"/>
        <end position="333"/>
    </location>
</feature>
<reference evidence="11" key="1">
    <citation type="submission" date="2024-05" db="EMBL/GenBank/DDBJ databases">
        <title>Campylobacter coli isolated from environmental waters in Slovenia.</title>
        <authorList>
            <person name="Zautner A.E."/>
            <person name="Bunk B."/>
            <person name="Riedel T."/>
            <person name="Sproeer C."/>
        </authorList>
    </citation>
    <scope>NUCLEOTIDE SEQUENCE</scope>
    <source>
        <strain evidence="11">CCS1377</strain>
    </source>
</reference>
<accession>A0AAU7E5C3</accession>
<protein>
    <submittedName>
        <fullName evidence="11">ACR3 family arsenite efflux transporter</fullName>
    </submittedName>
</protein>
<feature type="transmembrane region" description="Helical" evidence="10">
    <location>
        <begin position="137"/>
        <end position="158"/>
    </location>
</feature>
<name>A0AAU7E5C3_9BACT</name>
<comment type="similarity">
    <text evidence="2 9">Belongs to the arsenical resistance-3 (ACR3) (TC 2.A.59) family.</text>
</comment>
<dbReference type="InterPro" id="IPR002657">
    <property type="entry name" value="BilAc:Na_symport/Acr3"/>
</dbReference>
<dbReference type="GO" id="GO:0015104">
    <property type="term" value="F:antimonite transmembrane transporter activity"/>
    <property type="evidence" value="ECO:0007669"/>
    <property type="project" value="TreeGrafter"/>
</dbReference>
<keyword evidence="5 9" id="KW-0812">Transmembrane</keyword>
<dbReference type="InterPro" id="IPR004706">
    <property type="entry name" value="Arsenical-R_Acr3"/>
</dbReference>
<keyword evidence="8 9" id="KW-0472">Membrane</keyword>
<dbReference type="NCBIfam" id="TIGR00832">
    <property type="entry name" value="acr3"/>
    <property type="match status" value="1"/>
</dbReference>
<comment type="subcellular location">
    <subcellularLocation>
        <location evidence="1 9">Cell membrane</location>
        <topology evidence="1 9">Multi-pass membrane protein</topology>
    </subcellularLocation>
</comment>
<evidence type="ECO:0000256" key="6">
    <source>
        <dbReference type="ARBA" id="ARBA00022849"/>
    </source>
</evidence>
<sequence>MLGFIDRFLTLWIFLAIFSGLILGVIFPDIALFWNLFAYKEINVLLSLCLILMMYPPLAKVDYTKLSKVFDSKKIILLSMVLNWLVGPLLMFILAFIFLKDEPLYMQGVVIIGLARCIAMVVVWSDLAKGDMEYTSALVAMNSIFQIFFFSALAYVYLDFLPSLFDKNLATNLNINFSMISENVLIYLGIPFLMGFITRFLLLKYKNKQWYENTFLPKISPITLITLLLTIIIMCSLKGDKVFELPLEALKIAFVLVMYFVIMFFITWFISKKNKIPYSKTCSLCFSASGNNFELAIIVCIATFGLNSEQAFASIIGPLVEVPVLILLVKWALMKKEISRF</sequence>
<evidence type="ECO:0000256" key="9">
    <source>
        <dbReference type="PIRNR" id="PIRNR005508"/>
    </source>
</evidence>
<keyword evidence="7 9" id="KW-1133">Transmembrane helix</keyword>
<dbReference type="Gene3D" id="1.20.1530.20">
    <property type="match status" value="1"/>
</dbReference>
<evidence type="ECO:0000256" key="8">
    <source>
        <dbReference type="ARBA" id="ARBA00023136"/>
    </source>
</evidence>
<dbReference type="PIRSF" id="PIRSF005508">
    <property type="entry name" value="Acr3"/>
    <property type="match status" value="1"/>
</dbReference>
<keyword evidence="3 9" id="KW-0813">Transport</keyword>
<dbReference type="PANTHER" id="PTHR43057:SF1">
    <property type="entry name" value="ARSENICAL-RESISTANCE PROTEIN 3"/>
    <property type="match status" value="1"/>
</dbReference>
<feature type="transmembrane region" description="Helical" evidence="10">
    <location>
        <begin position="215"/>
        <end position="237"/>
    </location>
</feature>
<keyword evidence="6" id="KW-0059">Arsenical resistance</keyword>
<dbReference type="GO" id="GO:0015297">
    <property type="term" value="F:antiporter activity"/>
    <property type="evidence" value="ECO:0007669"/>
    <property type="project" value="UniProtKB-UniRule"/>
</dbReference>
<evidence type="ECO:0000256" key="4">
    <source>
        <dbReference type="ARBA" id="ARBA00022475"/>
    </source>
</evidence>
<dbReference type="PANTHER" id="PTHR43057">
    <property type="entry name" value="ARSENITE EFFLUX TRANSPORTER"/>
    <property type="match status" value="1"/>
</dbReference>
<evidence type="ECO:0000256" key="3">
    <source>
        <dbReference type="ARBA" id="ARBA00022448"/>
    </source>
</evidence>
<proteinExistence type="inferred from homology"/>
<dbReference type="GO" id="GO:0046685">
    <property type="term" value="P:response to arsenic-containing substance"/>
    <property type="evidence" value="ECO:0007669"/>
    <property type="project" value="UniProtKB-KW"/>
</dbReference>
<feature type="transmembrane region" description="Helical" evidence="10">
    <location>
        <begin position="184"/>
        <end position="203"/>
    </location>
</feature>
<dbReference type="FunFam" id="1.20.1530.20:FF:000009">
    <property type="entry name" value="Arsenite transporter, ACR3 family"/>
    <property type="match status" value="1"/>
</dbReference>
<evidence type="ECO:0000256" key="2">
    <source>
        <dbReference type="ARBA" id="ARBA00010110"/>
    </source>
</evidence>
<evidence type="ECO:0000256" key="10">
    <source>
        <dbReference type="SAM" id="Phobius"/>
    </source>
</evidence>
<feature type="transmembrane region" description="Helical" evidence="10">
    <location>
        <begin position="282"/>
        <end position="305"/>
    </location>
</feature>
<dbReference type="InterPro" id="IPR038770">
    <property type="entry name" value="Na+/solute_symporter_sf"/>
</dbReference>
<dbReference type="Pfam" id="PF01758">
    <property type="entry name" value="SBF"/>
    <property type="match status" value="1"/>
</dbReference>
<gene>
    <name evidence="11" type="primary">arsB</name>
    <name evidence="11" type="ORF">AAH949_08745</name>
</gene>
<feature type="transmembrane region" description="Helical" evidence="10">
    <location>
        <begin position="249"/>
        <end position="270"/>
    </location>
</feature>
<dbReference type="RefSeq" id="WP_134238819.1">
    <property type="nucleotide sequence ID" value="NZ_CP155620.1"/>
</dbReference>
<dbReference type="GO" id="GO:0005886">
    <property type="term" value="C:plasma membrane"/>
    <property type="evidence" value="ECO:0007669"/>
    <property type="project" value="UniProtKB-SubCell"/>
</dbReference>
<dbReference type="GO" id="GO:0015105">
    <property type="term" value="F:arsenite transmembrane transporter activity"/>
    <property type="evidence" value="ECO:0007669"/>
    <property type="project" value="TreeGrafter"/>
</dbReference>
<dbReference type="EMBL" id="CP155620">
    <property type="protein sequence ID" value="XBJ29153.1"/>
    <property type="molecule type" value="Genomic_DNA"/>
</dbReference>
<keyword evidence="4 9" id="KW-1003">Cell membrane</keyword>
<evidence type="ECO:0000256" key="7">
    <source>
        <dbReference type="ARBA" id="ARBA00022989"/>
    </source>
</evidence>
<feature type="transmembrane region" description="Helical" evidence="10">
    <location>
        <begin position="104"/>
        <end position="125"/>
    </location>
</feature>